<dbReference type="Gene3D" id="3.10.450.620">
    <property type="entry name" value="JHP933, nucleotidyltransferase-like core domain"/>
    <property type="match status" value="1"/>
</dbReference>
<evidence type="ECO:0000313" key="1">
    <source>
        <dbReference type="EMBL" id="PIP52700.1"/>
    </source>
</evidence>
<dbReference type="Proteomes" id="UP000231081">
    <property type="component" value="Unassembled WGS sequence"/>
</dbReference>
<dbReference type="EMBL" id="PCSQ01000002">
    <property type="protein sequence ID" value="PIP52700.1"/>
    <property type="molecule type" value="Genomic_DNA"/>
</dbReference>
<name>A0A2H0B6M1_9BACT</name>
<comment type="caution">
    <text evidence="1">The sequence shown here is derived from an EMBL/GenBank/DDBJ whole genome shotgun (WGS) entry which is preliminary data.</text>
</comment>
<protein>
    <recommendedName>
        <fullName evidence="3">Nucleotidyl transferase AbiEii/AbiGii toxin family protein</fullName>
    </recommendedName>
</protein>
<dbReference type="AlphaFoldDB" id="A0A2H0B6M1"/>
<evidence type="ECO:0000313" key="2">
    <source>
        <dbReference type="Proteomes" id="UP000231081"/>
    </source>
</evidence>
<sequence>MPIKFNVNHILKPFQVKLLQLFFATDFARPFFLTGGTALAAFYLGHRESKDFDFFSLEQFDPEAMKRAVDEIAAKAGASVNYKVRSQTYNEVYLTNKKEKWEQRIDFVLEQPVYFGRKETIEGIVVDNLKNIGSNKILAIYGRFEPKDYIDLYFLIKKAGFKFDRLFEMAKRKDLGLFEFYFANCLYPIDELEVLPRMKQVVSIKKLTEFYRALREKLLEKAKPLK</sequence>
<reference evidence="1 2" key="1">
    <citation type="submission" date="2017-09" db="EMBL/GenBank/DDBJ databases">
        <title>Depth-based differentiation of microbial function through sediment-hosted aquifers and enrichment of novel symbionts in the deep terrestrial subsurface.</title>
        <authorList>
            <person name="Probst A.J."/>
            <person name="Ladd B."/>
            <person name="Jarett J.K."/>
            <person name="Geller-Mcgrath D.E."/>
            <person name="Sieber C.M."/>
            <person name="Emerson J.B."/>
            <person name="Anantharaman K."/>
            <person name="Thomas B.C."/>
            <person name="Malmstrom R."/>
            <person name="Stieglmeier M."/>
            <person name="Klingl A."/>
            <person name="Woyke T."/>
            <person name="Ryan C.M."/>
            <person name="Banfield J.F."/>
        </authorList>
    </citation>
    <scope>NUCLEOTIDE SEQUENCE [LARGE SCALE GENOMIC DNA]</scope>
    <source>
        <strain evidence="1">CG23_combo_of_CG06-09_8_20_14_all_47_9</strain>
    </source>
</reference>
<evidence type="ECO:0008006" key="3">
    <source>
        <dbReference type="Google" id="ProtNLM"/>
    </source>
</evidence>
<organism evidence="1 2">
    <name type="scientific">Candidatus Beckwithbacteria bacterium CG23_combo_of_CG06-09_8_20_14_all_47_9</name>
    <dbReference type="NCBI Taxonomy" id="1974498"/>
    <lineage>
        <taxon>Bacteria</taxon>
        <taxon>Candidatus Beckwithiibacteriota</taxon>
    </lineage>
</organism>
<gene>
    <name evidence="1" type="ORF">COX09_00040</name>
</gene>
<proteinExistence type="predicted"/>
<dbReference type="InterPro" id="IPR014942">
    <property type="entry name" value="AbiEii"/>
</dbReference>
<dbReference type="Pfam" id="PF08843">
    <property type="entry name" value="AbiEii"/>
    <property type="match status" value="1"/>
</dbReference>
<accession>A0A2H0B6M1</accession>